<dbReference type="RefSeq" id="WP_251839523.1">
    <property type="nucleotide sequence ID" value="NZ_JACSPO010000003.1"/>
</dbReference>
<dbReference type="Gene3D" id="3.10.180.10">
    <property type="entry name" value="2,3-Dihydroxybiphenyl 1,2-Dioxygenase, domain 1"/>
    <property type="match status" value="2"/>
</dbReference>
<evidence type="ECO:0000313" key="3">
    <source>
        <dbReference type="Proteomes" id="UP000661894"/>
    </source>
</evidence>
<dbReference type="EMBL" id="JACSPO010000003">
    <property type="protein sequence ID" value="MBD8062420.1"/>
    <property type="molecule type" value="Genomic_DNA"/>
</dbReference>
<gene>
    <name evidence="2" type="ORF">H9624_08780</name>
</gene>
<dbReference type="InterPro" id="IPR041581">
    <property type="entry name" value="Glyoxalase_6"/>
</dbReference>
<reference evidence="2 3" key="1">
    <citation type="submission" date="2020-08" db="EMBL/GenBank/DDBJ databases">
        <title>A Genomic Blueprint of the Chicken Gut Microbiome.</title>
        <authorList>
            <person name="Gilroy R."/>
            <person name="Ravi A."/>
            <person name="Getino M."/>
            <person name="Pursley I."/>
            <person name="Horton D.L."/>
            <person name="Alikhan N.-F."/>
            <person name="Baker D."/>
            <person name="Gharbi K."/>
            <person name="Hall N."/>
            <person name="Watson M."/>
            <person name="Adriaenssens E.M."/>
            <person name="Foster-Nyarko E."/>
            <person name="Jarju S."/>
            <person name="Secka A."/>
            <person name="Antonio M."/>
            <person name="Oren A."/>
            <person name="Chaudhuri R."/>
            <person name="La Ragione R.M."/>
            <person name="Hildebrand F."/>
            <person name="Pallen M.J."/>
        </authorList>
    </citation>
    <scope>NUCLEOTIDE SEQUENCE [LARGE SCALE GENOMIC DNA]</scope>
    <source>
        <strain evidence="2 3">Sa1BUA1</strain>
    </source>
</reference>
<protein>
    <submittedName>
        <fullName evidence="2">VOC family protein</fullName>
    </submittedName>
</protein>
<evidence type="ECO:0000259" key="1">
    <source>
        <dbReference type="Pfam" id="PF18029"/>
    </source>
</evidence>
<dbReference type="Proteomes" id="UP000661894">
    <property type="component" value="Unassembled WGS sequence"/>
</dbReference>
<organism evidence="2 3">
    <name type="scientific">Oceanitalea stevensii</name>
    <dbReference type="NCBI Taxonomy" id="2763072"/>
    <lineage>
        <taxon>Bacteria</taxon>
        <taxon>Bacillati</taxon>
        <taxon>Actinomycetota</taxon>
        <taxon>Actinomycetes</taxon>
        <taxon>Micrococcales</taxon>
        <taxon>Bogoriellaceae</taxon>
        <taxon>Georgenia</taxon>
    </lineage>
</organism>
<dbReference type="SUPFAM" id="SSF54593">
    <property type="entry name" value="Glyoxalase/Bleomycin resistance protein/Dihydroxybiphenyl dioxygenase"/>
    <property type="match status" value="2"/>
</dbReference>
<sequence>MRLENIVLDAVDPGRVGRFWEAVLGGERLSDGPEGFETRLPIPDGPVIDLCVQPVPEPPAEPLRLHLDLLGGDRQLELVDRFLELGARHLDIGQGDVPWVVLADPEGNPFCVMEHRDVYSDTGPIAALPLDSADPERDLEFWSWLTGWTRADGVAPCSLRHPSRRGPLLELCTEPAPKGGAKNRVHLDVRLEPGDDADDVAAGIVARGGRELDPGWGDLPWRVYADPSGNELCVLPAAPPSPPPGP</sequence>
<feature type="domain" description="Glyoxalase-like" evidence="1">
    <location>
        <begin position="130"/>
        <end position="235"/>
    </location>
</feature>
<proteinExistence type="predicted"/>
<dbReference type="PANTHER" id="PTHR35908">
    <property type="entry name" value="HYPOTHETICAL FUSION PROTEIN"/>
    <property type="match status" value="1"/>
</dbReference>
<dbReference type="Pfam" id="PF18029">
    <property type="entry name" value="Glyoxalase_6"/>
    <property type="match status" value="2"/>
</dbReference>
<name>A0ABR8Z285_9MICO</name>
<accession>A0ABR8Z285</accession>
<dbReference type="InterPro" id="IPR029068">
    <property type="entry name" value="Glyas_Bleomycin-R_OHBP_Dase"/>
</dbReference>
<comment type="caution">
    <text evidence="2">The sequence shown here is derived from an EMBL/GenBank/DDBJ whole genome shotgun (WGS) entry which is preliminary data.</text>
</comment>
<dbReference type="PANTHER" id="PTHR35908:SF1">
    <property type="entry name" value="CONSERVED PROTEIN"/>
    <property type="match status" value="1"/>
</dbReference>
<feature type="domain" description="Glyoxalase-like" evidence="1">
    <location>
        <begin position="6"/>
        <end position="113"/>
    </location>
</feature>
<evidence type="ECO:0000313" key="2">
    <source>
        <dbReference type="EMBL" id="MBD8062420.1"/>
    </source>
</evidence>
<keyword evidence="3" id="KW-1185">Reference proteome</keyword>
<dbReference type="CDD" id="cd06587">
    <property type="entry name" value="VOC"/>
    <property type="match status" value="1"/>
</dbReference>